<keyword evidence="1" id="KW-1133">Transmembrane helix</keyword>
<accession>A0A2N1PRS1</accession>
<dbReference type="EMBL" id="PGXC01000003">
    <property type="protein sequence ID" value="PKK91036.1"/>
    <property type="molecule type" value="Genomic_DNA"/>
</dbReference>
<feature type="transmembrane region" description="Helical" evidence="1">
    <location>
        <begin position="7"/>
        <end position="24"/>
    </location>
</feature>
<feature type="transmembrane region" description="Helical" evidence="1">
    <location>
        <begin position="110"/>
        <end position="129"/>
    </location>
</feature>
<organism evidence="2 3">
    <name type="scientific">Candidatus Wallbacteria bacterium HGW-Wallbacteria-1</name>
    <dbReference type="NCBI Taxonomy" id="2013854"/>
    <lineage>
        <taxon>Bacteria</taxon>
        <taxon>Candidatus Walliibacteriota</taxon>
    </lineage>
</organism>
<dbReference type="Gene3D" id="3.40.50.880">
    <property type="match status" value="1"/>
</dbReference>
<evidence type="ECO:0008006" key="4">
    <source>
        <dbReference type="Google" id="ProtNLM"/>
    </source>
</evidence>
<keyword evidence="1" id="KW-0812">Transmembrane</keyword>
<dbReference type="AlphaFoldDB" id="A0A2N1PRS1"/>
<dbReference type="Proteomes" id="UP000233256">
    <property type="component" value="Unassembled WGS sequence"/>
</dbReference>
<protein>
    <recommendedName>
        <fullName evidence="4">DUF4350 domain-containing protein</fullName>
    </recommendedName>
</protein>
<sequence>MSFPLRLISALLILCTFIGAPLYFQIFHTYDPGTMILSFTISFLVGSILLVMLFIRERDSLGRTRFFFNDKAYHSWQNIPLDSENLGIISVKDPDNLFRSVAVSDIAKRVLPVYLLLLIPTIYLLLQVFNHNILYTQSERSTEMSGAYDAAAGLVEARMKKFAPQDLEVLKKTERHQLIVVMGDYDKVEGIIARSNIRHTLVRPEEIPDDLSRAQVILVNCPGNIPEWKFDAIRKFVSDGGSLITTDWALGNLIAKAFPDMISPNGLTTRNECIDIEKSGPPCRVTDFMMPQGSHPHWWLFGSYPVTVNNPEKVNVFLKSEEFKAKYNDSPVSAAFRWGEGVVVHIATHFFQHRSELRTDRHKQPAMTYVTECLGLTREELPEKILEGLENQKVAPVENAYSTHQFIISLITEARKMKLAGELVP</sequence>
<name>A0A2N1PRS1_9BACT</name>
<feature type="transmembrane region" description="Helical" evidence="1">
    <location>
        <begin position="36"/>
        <end position="55"/>
    </location>
</feature>
<keyword evidence="1" id="KW-0472">Membrane</keyword>
<dbReference type="InterPro" id="IPR029062">
    <property type="entry name" value="Class_I_gatase-like"/>
</dbReference>
<proteinExistence type="predicted"/>
<gene>
    <name evidence="2" type="ORF">CVV64_04505</name>
</gene>
<comment type="caution">
    <text evidence="2">The sequence shown here is derived from an EMBL/GenBank/DDBJ whole genome shotgun (WGS) entry which is preliminary data.</text>
</comment>
<evidence type="ECO:0000313" key="3">
    <source>
        <dbReference type="Proteomes" id="UP000233256"/>
    </source>
</evidence>
<dbReference type="SUPFAM" id="SSF52317">
    <property type="entry name" value="Class I glutamine amidotransferase-like"/>
    <property type="match status" value="1"/>
</dbReference>
<evidence type="ECO:0000313" key="2">
    <source>
        <dbReference type="EMBL" id="PKK91036.1"/>
    </source>
</evidence>
<evidence type="ECO:0000256" key="1">
    <source>
        <dbReference type="SAM" id="Phobius"/>
    </source>
</evidence>
<reference evidence="2 3" key="1">
    <citation type="journal article" date="2017" name="ISME J.">
        <title>Potential for microbial H2 and metal transformations associated with novel bacteria and archaea in deep terrestrial subsurface sediments.</title>
        <authorList>
            <person name="Hernsdorf A.W."/>
            <person name="Amano Y."/>
            <person name="Miyakawa K."/>
            <person name="Ise K."/>
            <person name="Suzuki Y."/>
            <person name="Anantharaman K."/>
            <person name="Probst A."/>
            <person name="Burstein D."/>
            <person name="Thomas B.C."/>
            <person name="Banfield J.F."/>
        </authorList>
    </citation>
    <scope>NUCLEOTIDE SEQUENCE [LARGE SCALE GENOMIC DNA]</scope>
    <source>
        <strain evidence="2">HGW-Wallbacteria-1</strain>
    </source>
</reference>